<dbReference type="InterPro" id="IPR002559">
    <property type="entry name" value="Transposase_11"/>
</dbReference>
<evidence type="ECO:0000256" key="2">
    <source>
        <dbReference type="ARBA" id="ARBA00022578"/>
    </source>
</evidence>
<evidence type="ECO:0000256" key="1">
    <source>
        <dbReference type="ARBA" id="ARBA00010075"/>
    </source>
</evidence>
<gene>
    <name evidence="7" type="ORF">DWB85_19295</name>
</gene>
<dbReference type="Pfam" id="PF14294">
    <property type="entry name" value="DUF4372"/>
    <property type="match status" value="1"/>
</dbReference>
<reference evidence="7 8" key="1">
    <citation type="submission" date="2018-07" db="EMBL/GenBank/DDBJ databases">
        <title>Halioglobus sp. genome submission.</title>
        <authorList>
            <person name="Ye M.-Q."/>
            <person name="Du Z.-J."/>
        </authorList>
    </citation>
    <scope>NUCLEOTIDE SEQUENCE [LARGE SCALE GENOMIC DNA]</scope>
    <source>
        <strain evidence="7 8">U0301</strain>
    </source>
</reference>
<protein>
    <submittedName>
        <fullName evidence="7">IS4 family transposase</fullName>
    </submittedName>
</protein>
<keyword evidence="4" id="KW-0233">DNA recombination</keyword>
<dbReference type="InterPro" id="IPR025399">
    <property type="entry name" value="DUF4372"/>
</dbReference>
<dbReference type="OrthoDB" id="6112254at2"/>
<dbReference type="InterPro" id="IPR012337">
    <property type="entry name" value="RNaseH-like_sf"/>
</dbReference>
<dbReference type="Pfam" id="PF01609">
    <property type="entry name" value="DDE_Tnp_1"/>
    <property type="match status" value="1"/>
</dbReference>
<dbReference type="NCBIfam" id="NF033592">
    <property type="entry name" value="transpos_IS4_1"/>
    <property type="match status" value="1"/>
</dbReference>
<organism evidence="7 8">
    <name type="scientific">Seongchinamella sediminis</name>
    <dbReference type="NCBI Taxonomy" id="2283635"/>
    <lineage>
        <taxon>Bacteria</taxon>
        <taxon>Pseudomonadati</taxon>
        <taxon>Pseudomonadota</taxon>
        <taxon>Gammaproteobacteria</taxon>
        <taxon>Cellvibrionales</taxon>
        <taxon>Halieaceae</taxon>
        <taxon>Seongchinamella</taxon>
    </lineage>
</organism>
<dbReference type="Proteomes" id="UP000265509">
    <property type="component" value="Unassembled WGS sequence"/>
</dbReference>
<evidence type="ECO:0000256" key="4">
    <source>
        <dbReference type="ARBA" id="ARBA00023172"/>
    </source>
</evidence>
<dbReference type="GO" id="GO:0003677">
    <property type="term" value="F:DNA binding"/>
    <property type="evidence" value="ECO:0007669"/>
    <property type="project" value="UniProtKB-KW"/>
</dbReference>
<evidence type="ECO:0000313" key="7">
    <source>
        <dbReference type="EMBL" id="RLQ20140.1"/>
    </source>
</evidence>
<dbReference type="GO" id="GO:0006313">
    <property type="term" value="P:DNA transposition"/>
    <property type="evidence" value="ECO:0007669"/>
    <property type="project" value="InterPro"/>
</dbReference>
<dbReference type="RefSeq" id="WP_117957703.1">
    <property type="nucleotide sequence ID" value="NZ_QRAN01000059.1"/>
</dbReference>
<sequence length="389" mass="45087">MYTGKTLFAQLMDFLPWTTFTRIVDRYDGNRRVRTLPCAEHFRVLAFAQLTYRESLRDIEACLSAQSAKLYHMGIRSPIKRSTLADANERRDWRIYAEFAQRLIAQARKLYAEEDLGLDLSNTIYALDSTTIDLCLSLFPWAPFRSTKAAVKMHTLLDLRGNIPSFIHVSDGKLHDVNVLDVVIPEPAAIYVMDRAYLDFQRLFGLHEAGAFFVTRAKSNADLRRVYSAPSDRAQGIICDQTVALSGFYSHKHFPHHLRRIRFKDPETDKTLIFLTNLFGPPPMTICELYKARWQVELFFKWIKQHLRIKKFYGNSENAVKVQIWTAVSVYVLVAIIKKRLDLDASLYTLLQVFSVTLFEKIPLNNDFFDTKHILEDDMVSNQLNLFNN</sequence>
<feature type="domain" description="Transposase IS4-like" evidence="5">
    <location>
        <begin position="123"/>
        <end position="333"/>
    </location>
</feature>
<evidence type="ECO:0000313" key="8">
    <source>
        <dbReference type="Proteomes" id="UP000265509"/>
    </source>
</evidence>
<evidence type="ECO:0000256" key="3">
    <source>
        <dbReference type="ARBA" id="ARBA00023125"/>
    </source>
</evidence>
<dbReference type="InterPro" id="IPR047952">
    <property type="entry name" value="Transpos_IS4"/>
</dbReference>
<proteinExistence type="inferred from homology"/>
<keyword evidence="3" id="KW-0238">DNA-binding</keyword>
<dbReference type="SUPFAM" id="SSF53098">
    <property type="entry name" value="Ribonuclease H-like"/>
    <property type="match status" value="1"/>
</dbReference>
<name>A0A3L7DU66_9GAMM</name>
<feature type="domain" description="DUF4372" evidence="6">
    <location>
        <begin position="3"/>
        <end position="76"/>
    </location>
</feature>
<dbReference type="PANTHER" id="PTHR33258">
    <property type="entry name" value="TRANSPOSASE INSL FOR INSERTION SEQUENCE ELEMENT IS186A-RELATED"/>
    <property type="match status" value="1"/>
</dbReference>
<dbReference type="EMBL" id="QRAN01000059">
    <property type="protein sequence ID" value="RLQ20140.1"/>
    <property type="molecule type" value="Genomic_DNA"/>
</dbReference>
<evidence type="ECO:0000259" key="5">
    <source>
        <dbReference type="Pfam" id="PF01609"/>
    </source>
</evidence>
<dbReference type="PANTHER" id="PTHR33258:SF1">
    <property type="entry name" value="TRANSPOSASE INSL FOR INSERTION SEQUENCE ELEMENT IS186A-RELATED"/>
    <property type="match status" value="1"/>
</dbReference>
<comment type="caution">
    <text evidence="7">The sequence shown here is derived from an EMBL/GenBank/DDBJ whole genome shotgun (WGS) entry which is preliminary data.</text>
</comment>
<keyword evidence="8" id="KW-1185">Reference proteome</keyword>
<comment type="similarity">
    <text evidence="1">Belongs to the transposase 11 family.</text>
</comment>
<dbReference type="AlphaFoldDB" id="A0A3L7DU66"/>
<keyword evidence="2" id="KW-0815">Transposition</keyword>
<dbReference type="GO" id="GO:0004803">
    <property type="term" value="F:transposase activity"/>
    <property type="evidence" value="ECO:0007669"/>
    <property type="project" value="InterPro"/>
</dbReference>
<evidence type="ECO:0000259" key="6">
    <source>
        <dbReference type="Pfam" id="PF14294"/>
    </source>
</evidence>
<accession>A0A3L7DU66</accession>